<keyword evidence="1" id="KW-0812">Transmembrane</keyword>
<evidence type="ECO:0000256" key="1">
    <source>
        <dbReference type="SAM" id="Phobius"/>
    </source>
</evidence>
<dbReference type="AlphaFoldDB" id="A0A7X9ILY8"/>
<evidence type="ECO:0000313" key="3">
    <source>
        <dbReference type="Proteomes" id="UP000524246"/>
    </source>
</evidence>
<comment type="caution">
    <text evidence="2">The sequence shown here is derived from an EMBL/GenBank/DDBJ whole genome shotgun (WGS) entry which is preliminary data.</text>
</comment>
<gene>
    <name evidence="2" type="ORF">GYA55_09980</name>
</gene>
<organism evidence="2 3">
    <name type="scientific">SAR324 cluster bacterium</name>
    <dbReference type="NCBI Taxonomy" id="2024889"/>
    <lineage>
        <taxon>Bacteria</taxon>
        <taxon>Deltaproteobacteria</taxon>
        <taxon>SAR324 cluster</taxon>
    </lineage>
</organism>
<feature type="non-terminal residue" evidence="2">
    <location>
        <position position="1"/>
    </location>
</feature>
<evidence type="ECO:0000313" key="2">
    <source>
        <dbReference type="EMBL" id="NMC63480.1"/>
    </source>
</evidence>
<keyword evidence="1" id="KW-0472">Membrane</keyword>
<dbReference type="Proteomes" id="UP000524246">
    <property type="component" value="Unassembled WGS sequence"/>
</dbReference>
<proteinExistence type="predicted"/>
<sequence>QNQEIINEILNTNKMELLYKGRFLSLFKLKETAPLVTVYDSPLPVIKTKRPHSLLLNMGRFDALRHAGVIFDSDWVKASDSDGKILDPIDLLNFMTKEWYADKRAKDLGWDSRDSKLPNRYLNGFFFAWKRNFDIDYALDHDLTYLLSERSYSPELLVSNMQKEGSESGAVLTRYSSGIAPISISGRGYKVLLEDKELPLNATSDIEFKEKDFRGRKGTFVVLRFVPIPGEKYQDVDIVTSDAEVFPGFPGGSTFHPMQPSMAACDAQLRREFNKLILDTKCPNKPHLIKYSYYPKWRADVPISMGPNGFMVLTPKTERTEILHRWRNIDIVACIITCVGLLMVFVLILKPRVY</sequence>
<keyword evidence="1" id="KW-1133">Transmembrane helix</keyword>
<name>A0A7X9ILY8_9DELT</name>
<protein>
    <submittedName>
        <fullName evidence="2">Uncharacterized protein</fullName>
    </submittedName>
</protein>
<dbReference type="EMBL" id="JAAZON010000449">
    <property type="protein sequence ID" value="NMC63480.1"/>
    <property type="molecule type" value="Genomic_DNA"/>
</dbReference>
<accession>A0A7X9ILY8</accession>
<feature type="transmembrane region" description="Helical" evidence="1">
    <location>
        <begin position="329"/>
        <end position="349"/>
    </location>
</feature>
<reference evidence="2 3" key="1">
    <citation type="journal article" date="2020" name="Biotechnol. Biofuels">
        <title>New insights from the biogas microbiome by comprehensive genome-resolved metagenomics of nearly 1600 species originating from multiple anaerobic digesters.</title>
        <authorList>
            <person name="Campanaro S."/>
            <person name="Treu L."/>
            <person name="Rodriguez-R L.M."/>
            <person name="Kovalovszki A."/>
            <person name="Ziels R.M."/>
            <person name="Maus I."/>
            <person name="Zhu X."/>
            <person name="Kougias P.G."/>
            <person name="Basile A."/>
            <person name="Luo G."/>
            <person name="Schluter A."/>
            <person name="Konstantinidis K.T."/>
            <person name="Angelidaki I."/>
        </authorList>
    </citation>
    <scope>NUCLEOTIDE SEQUENCE [LARGE SCALE GENOMIC DNA]</scope>
    <source>
        <strain evidence="2">AS27yjCOA_65</strain>
    </source>
</reference>